<dbReference type="Gene3D" id="1.10.10.10">
    <property type="entry name" value="Winged helix-like DNA-binding domain superfamily/Winged helix DNA-binding domain"/>
    <property type="match status" value="1"/>
</dbReference>
<dbReference type="InterPro" id="IPR000835">
    <property type="entry name" value="HTH_MarR-typ"/>
</dbReference>
<keyword evidence="5" id="KW-1185">Reference proteome</keyword>
<sequence>MVDNAPDELREMPPSAKLVFVTLHYEGPLTQGQIADESLLPTRTVRYALETLREEDLVERRFYIQDARKRLYALTERDEQSESAERRRVMP</sequence>
<proteinExistence type="predicted"/>
<dbReference type="EMBL" id="FNKQ01000007">
    <property type="protein sequence ID" value="SDR16105.1"/>
    <property type="molecule type" value="Genomic_DNA"/>
</dbReference>
<evidence type="ECO:0000259" key="1">
    <source>
        <dbReference type="Pfam" id="PF12802"/>
    </source>
</evidence>
<dbReference type="AlphaFoldDB" id="A0A1H1GSD7"/>
<dbReference type="SUPFAM" id="SSF46785">
    <property type="entry name" value="Winged helix' DNA-binding domain"/>
    <property type="match status" value="1"/>
</dbReference>
<reference evidence="4" key="2">
    <citation type="submission" date="2016-10" db="EMBL/GenBank/DDBJ databases">
        <authorList>
            <person name="Varghese N."/>
            <person name="Submissions S."/>
        </authorList>
    </citation>
    <scope>NUCLEOTIDE SEQUENCE [LARGE SCALE GENOMIC DNA]</scope>
    <source>
        <strain evidence="4">CGMCC 1.12397</strain>
    </source>
</reference>
<evidence type="ECO:0000313" key="5">
    <source>
        <dbReference type="Proteomes" id="UP000255421"/>
    </source>
</evidence>
<protein>
    <submittedName>
        <fullName evidence="2">ArsR family transcriptional regulator</fullName>
    </submittedName>
</protein>
<reference evidence="3" key="1">
    <citation type="submission" date="2016-10" db="EMBL/GenBank/DDBJ databases">
        <authorList>
            <person name="de Groot N.N."/>
        </authorList>
    </citation>
    <scope>NUCLEOTIDE SEQUENCE [LARGE SCALE GENOMIC DNA]</scope>
    <source>
        <strain evidence="3">CGMCC 1.12397</strain>
    </source>
</reference>
<dbReference type="Proteomes" id="UP000199289">
    <property type="component" value="Unassembled WGS sequence"/>
</dbReference>
<organism evidence="3 4">
    <name type="scientific">Halopelagius longus</name>
    <dbReference type="NCBI Taxonomy" id="1236180"/>
    <lineage>
        <taxon>Archaea</taxon>
        <taxon>Methanobacteriati</taxon>
        <taxon>Methanobacteriota</taxon>
        <taxon>Stenosarchaea group</taxon>
        <taxon>Halobacteria</taxon>
        <taxon>Halobacteriales</taxon>
        <taxon>Haloferacaceae</taxon>
    </lineage>
</organism>
<dbReference type="RefSeq" id="WP_092539292.1">
    <property type="nucleotide sequence ID" value="NZ_FNKQ01000007.1"/>
</dbReference>
<name>A0A1H1GSD7_9EURY</name>
<evidence type="ECO:0000313" key="4">
    <source>
        <dbReference type="Proteomes" id="UP000199289"/>
    </source>
</evidence>
<accession>A0A1H1GSD7</accession>
<dbReference type="EMBL" id="QQST01000006">
    <property type="protein sequence ID" value="RDI69508.1"/>
    <property type="molecule type" value="Genomic_DNA"/>
</dbReference>
<gene>
    <name evidence="2" type="ORF">DWB78_18790</name>
    <name evidence="3" type="ORF">SAMN05216278_3822</name>
</gene>
<dbReference type="Proteomes" id="UP000255421">
    <property type="component" value="Unassembled WGS sequence"/>
</dbReference>
<reference evidence="2 5" key="3">
    <citation type="submission" date="2018-07" db="EMBL/GenBank/DDBJ databases">
        <title>Genome sequence of extremly halophilic archaeon Halopelagius longus strain BC12-B1.</title>
        <authorList>
            <person name="Zhang X."/>
        </authorList>
    </citation>
    <scope>NUCLEOTIDE SEQUENCE [LARGE SCALE GENOMIC DNA]</scope>
    <source>
        <strain evidence="2 5">BC12-B1</strain>
    </source>
</reference>
<dbReference type="InterPro" id="IPR036388">
    <property type="entry name" value="WH-like_DNA-bd_sf"/>
</dbReference>
<dbReference type="CDD" id="cd00090">
    <property type="entry name" value="HTH_ARSR"/>
    <property type="match status" value="1"/>
</dbReference>
<evidence type="ECO:0000313" key="2">
    <source>
        <dbReference type="EMBL" id="RDI69508.1"/>
    </source>
</evidence>
<evidence type="ECO:0000313" key="3">
    <source>
        <dbReference type="EMBL" id="SDR16105.1"/>
    </source>
</evidence>
<feature type="domain" description="HTH marR-type" evidence="1">
    <location>
        <begin position="12"/>
        <end position="68"/>
    </location>
</feature>
<dbReference type="Pfam" id="PF12802">
    <property type="entry name" value="MarR_2"/>
    <property type="match status" value="1"/>
</dbReference>
<dbReference type="OrthoDB" id="350804at2157"/>
<dbReference type="InterPro" id="IPR036390">
    <property type="entry name" value="WH_DNA-bd_sf"/>
</dbReference>
<dbReference type="InterPro" id="IPR011991">
    <property type="entry name" value="ArsR-like_HTH"/>
</dbReference>